<accession>B0D699</accession>
<dbReference type="KEGG" id="lbc:LACBIDRAFT_318240"/>
<dbReference type="GeneID" id="6075055"/>
<dbReference type="InterPro" id="IPR009737">
    <property type="entry name" value="Aim32/Apd1-like"/>
</dbReference>
<keyword evidence="2" id="KW-1185">Reference proteome</keyword>
<dbReference type="OrthoDB" id="10253744at2759"/>
<sequence>MRSLCRCLQNFPRTLLMRSMGTTAPAVSSEQDLSTEEKPLYGTVASHRSYIFLHSPIPPTKFPSRMTTTLQRALQLRASKWGGIVNFSWSEGGDDSVDAPQGATVFSALGGRLDLQNLVLEDVDSVDAVLREHAEGLHPSHPREDTEIHLYVCTHGERDCRCGDMGQKVVSALKKEVMERGLSADRVRIGEVGHVGGHQYAANVLVFPHGEWLGRVTPETVPDLLTAVLASPRRPFTPSDPPLLRNHWRGRTGLGKEEQVAFFE</sequence>
<dbReference type="HOGENOM" id="CLU_092126_0_0_1"/>
<dbReference type="PANTHER" id="PTHR31902:SF22">
    <property type="entry name" value="SLL1203 PROTEIN"/>
    <property type="match status" value="1"/>
</dbReference>
<dbReference type="CDD" id="cd03062">
    <property type="entry name" value="TRX_Fd_Sucrase"/>
    <property type="match status" value="1"/>
</dbReference>
<dbReference type="SUPFAM" id="SSF52833">
    <property type="entry name" value="Thioredoxin-like"/>
    <property type="match status" value="1"/>
</dbReference>
<organism evidence="2">
    <name type="scientific">Laccaria bicolor (strain S238N-H82 / ATCC MYA-4686)</name>
    <name type="common">Bicoloured deceiver</name>
    <name type="synonym">Laccaria laccata var. bicolor</name>
    <dbReference type="NCBI Taxonomy" id="486041"/>
    <lineage>
        <taxon>Eukaryota</taxon>
        <taxon>Fungi</taxon>
        <taxon>Dikarya</taxon>
        <taxon>Basidiomycota</taxon>
        <taxon>Agaricomycotina</taxon>
        <taxon>Agaricomycetes</taxon>
        <taxon>Agaricomycetidae</taxon>
        <taxon>Agaricales</taxon>
        <taxon>Agaricineae</taxon>
        <taxon>Hydnangiaceae</taxon>
        <taxon>Laccaria</taxon>
    </lineage>
</organism>
<dbReference type="InterPro" id="IPR036249">
    <property type="entry name" value="Thioredoxin-like_sf"/>
</dbReference>
<evidence type="ECO:0000313" key="1">
    <source>
        <dbReference type="EMBL" id="EDR09908.1"/>
    </source>
</evidence>
<dbReference type="Pfam" id="PF06999">
    <property type="entry name" value="Suc_Fer-like"/>
    <property type="match status" value="1"/>
</dbReference>
<proteinExistence type="predicted"/>
<reference evidence="1 2" key="1">
    <citation type="journal article" date="2008" name="Nature">
        <title>The genome of Laccaria bicolor provides insights into mycorrhizal symbiosis.</title>
        <authorList>
            <person name="Martin F."/>
            <person name="Aerts A."/>
            <person name="Ahren D."/>
            <person name="Brun A."/>
            <person name="Danchin E.G.J."/>
            <person name="Duchaussoy F."/>
            <person name="Gibon J."/>
            <person name="Kohler A."/>
            <person name="Lindquist E."/>
            <person name="Pereda V."/>
            <person name="Salamov A."/>
            <person name="Shapiro H.J."/>
            <person name="Wuyts J."/>
            <person name="Blaudez D."/>
            <person name="Buee M."/>
            <person name="Brokstein P."/>
            <person name="Canbaeck B."/>
            <person name="Cohen D."/>
            <person name="Courty P.E."/>
            <person name="Coutinho P.M."/>
            <person name="Delaruelle C."/>
            <person name="Detter J.C."/>
            <person name="Deveau A."/>
            <person name="DiFazio S."/>
            <person name="Duplessis S."/>
            <person name="Fraissinet-Tachet L."/>
            <person name="Lucic E."/>
            <person name="Frey-Klett P."/>
            <person name="Fourrey C."/>
            <person name="Feussner I."/>
            <person name="Gay G."/>
            <person name="Grimwood J."/>
            <person name="Hoegger P.J."/>
            <person name="Jain P."/>
            <person name="Kilaru S."/>
            <person name="Labbe J."/>
            <person name="Lin Y.C."/>
            <person name="Legue V."/>
            <person name="Le Tacon F."/>
            <person name="Marmeisse R."/>
            <person name="Melayah D."/>
            <person name="Montanini B."/>
            <person name="Muratet M."/>
            <person name="Nehls U."/>
            <person name="Niculita-Hirzel H."/>
            <person name="Oudot-Le Secq M.P."/>
            <person name="Peter M."/>
            <person name="Quesneville H."/>
            <person name="Rajashekar B."/>
            <person name="Reich M."/>
            <person name="Rouhier N."/>
            <person name="Schmutz J."/>
            <person name="Yin T."/>
            <person name="Chalot M."/>
            <person name="Henrissat B."/>
            <person name="Kuees U."/>
            <person name="Lucas S."/>
            <person name="Van de Peer Y."/>
            <person name="Podila G.K."/>
            <person name="Polle A."/>
            <person name="Pukkila P.J."/>
            <person name="Richardson P.M."/>
            <person name="Rouze P."/>
            <person name="Sanders I.R."/>
            <person name="Stajich J.E."/>
            <person name="Tunlid A."/>
            <person name="Tuskan G."/>
            <person name="Grigoriev I.V."/>
        </authorList>
    </citation>
    <scope>NUCLEOTIDE SEQUENCE [LARGE SCALE GENOMIC DNA]</scope>
    <source>
        <strain evidence="2">S238N-H82 / ATCC MYA-4686</strain>
    </source>
</reference>
<dbReference type="Proteomes" id="UP000001194">
    <property type="component" value="Unassembled WGS sequence"/>
</dbReference>
<dbReference type="InParanoid" id="B0D699"/>
<protein>
    <submittedName>
        <fullName evidence="1">Predicted protein</fullName>
    </submittedName>
</protein>
<gene>
    <name evidence="1" type="ORF">LACBIDRAFT_318240</name>
</gene>
<dbReference type="RefSeq" id="XP_001879293.1">
    <property type="nucleotide sequence ID" value="XM_001879258.1"/>
</dbReference>
<dbReference type="PANTHER" id="PTHR31902">
    <property type="entry name" value="ACTIN PATCHES DISTAL PROTEIN 1"/>
    <property type="match status" value="1"/>
</dbReference>
<dbReference type="EMBL" id="DS547098">
    <property type="protein sequence ID" value="EDR09908.1"/>
    <property type="molecule type" value="Genomic_DNA"/>
</dbReference>
<dbReference type="STRING" id="486041.B0D699"/>
<name>B0D699_LACBS</name>
<dbReference type="Gene3D" id="3.40.30.10">
    <property type="entry name" value="Glutaredoxin"/>
    <property type="match status" value="1"/>
</dbReference>
<evidence type="ECO:0000313" key="2">
    <source>
        <dbReference type="Proteomes" id="UP000001194"/>
    </source>
</evidence>
<dbReference type="AlphaFoldDB" id="B0D699"/>